<sequence length="89" mass="10371">MNNLPIDLLIQIFIYVSDPAPWSHVNHLFRKISRDPITIANWSLVRYGPWRAFDRMIGYHSRTLIPAVAKSMLIKGARLPRYLVQNLRG</sequence>
<evidence type="ECO:0000313" key="2">
    <source>
        <dbReference type="Proteomes" id="UP000274822"/>
    </source>
</evidence>
<organism evidence="1 2">
    <name type="scientific">Jimgerdemannia flammicorona</name>
    <dbReference type="NCBI Taxonomy" id="994334"/>
    <lineage>
        <taxon>Eukaryota</taxon>
        <taxon>Fungi</taxon>
        <taxon>Fungi incertae sedis</taxon>
        <taxon>Mucoromycota</taxon>
        <taxon>Mucoromycotina</taxon>
        <taxon>Endogonomycetes</taxon>
        <taxon>Endogonales</taxon>
        <taxon>Endogonaceae</taxon>
        <taxon>Jimgerdemannia</taxon>
    </lineage>
</organism>
<gene>
    <name evidence="1" type="ORF">BC938DRAFT_479402</name>
</gene>
<evidence type="ECO:0008006" key="3">
    <source>
        <dbReference type="Google" id="ProtNLM"/>
    </source>
</evidence>
<dbReference type="EMBL" id="RBNJ01003898">
    <property type="protein sequence ID" value="RUS30424.1"/>
    <property type="molecule type" value="Genomic_DNA"/>
</dbReference>
<reference evidence="1 2" key="1">
    <citation type="journal article" date="2018" name="New Phytol.">
        <title>Phylogenomics of Endogonaceae and evolution of mycorrhizas within Mucoromycota.</title>
        <authorList>
            <person name="Chang Y."/>
            <person name="Desiro A."/>
            <person name="Na H."/>
            <person name="Sandor L."/>
            <person name="Lipzen A."/>
            <person name="Clum A."/>
            <person name="Barry K."/>
            <person name="Grigoriev I.V."/>
            <person name="Martin F.M."/>
            <person name="Stajich J.E."/>
            <person name="Smith M.E."/>
            <person name="Bonito G."/>
            <person name="Spatafora J.W."/>
        </authorList>
    </citation>
    <scope>NUCLEOTIDE SEQUENCE [LARGE SCALE GENOMIC DNA]</scope>
    <source>
        <strain evidence="1 2">AD002</strain>
    </source>
</reference>
<dbReference type="AlphaFoldDB" id="A0A433QKY0"/>
<dbReference type="SUPFAM" id="SSF81383">
    <property type="entry name" value="F-box domain"/>
    <property type="match status" value="1"/>
</dbReference>
<proteinExistence type="predicted"/>
<evidence type="ECO:0000313" key="1">
    <source>
        <dbReference type="EMBL" id="RUS30424.1"/>
    </source>
</evidence>
<comment type="caution">
    <text evidence="1">The sequence shown here is derived from an EMBL/GenBank/DDBJ whole genome shotgun (WGS) entry which is preliminary data.</text>
</comment>
<accession>A0A433QKY0</accession>
<protein>
    <recommendedName>
        <fullName evidence="3">F-box domain-containing protein</fullName>
    </recommendedName>
</protein>
<name>A0A433QKY0_9FUNG</name>
<dbReference type="Proteomes" id="UP000274822">
    <property type="component" value="Unassembled WGS sequence"/>
</dbReference>
<dbReference type="InterPro" id="IPR036047">
    <property type="entry name" value="F-box-like_dom_sf"/>
</dbReference>
<keyword evidence="2" id="KW-1185">Reference proteome</keyword>